<dbReference type="InterPro" id="IPR024555">
    <property type="entry name" value="PX-associated"/>
</dbReference>
<feature type="domain" description="PX" evidence="2">
    <location>
        <begin position="166"/>
        <end position="347"/>
    </location>
</feature>
<dbReference type="InterPro" id="IPR047168">
    <property type="entry name" value="LEC1-like"/>
</dbReference>
<name>A0A9P4QAL6_9PEZI</name>
<evidence type="ECO:0000313" key="5">
    <source>
        <dbReference type="Proteomes" id="UP000799441"/>
    </source>
</evidence>
<evidence type="ECO:0000313" key="4">
    <source>
        <dbReference type="EMBL" id="KAF2721279.1"/>
    </source>
</evidence>
<feature type="compositionally biased region" description="Basic and acidic residues" evidence="1">
    <location>
        <begin position="623"/>
        <end position="633"/>
    </location>
</feature>
<protein>
    <recommendedName>
        <fullName evidence="6">Px domain containing protein</fullName>
    </recommendedName>
</protein>
<evidence type="ECO:0000259" key="2">
    <source>
        <dbReference type="Pfam" id="PF12825"/>
    </source>
</evidence>
<dbReference type="OrthoDB" id="2117459at2759"/>
<dbReference type="PANTHER" id="PTHR47185">
    <property type="entry name" value="PX DOMAIN-CONTAINING PROTEIN YPR097W"/>
    <property type="match status" value="1"/>
</dbReference>
<dbReference type="EMBL" id="MU003792">
    <property type="protein sequence ID" value="KAF2721279.1"/>
    <property type="molecule type" value="Genomic_DNA"/>
</dbReference>
<accession>A0A9P4QAL6</accession>
<sequence>MAAAASLSPAQSSALFDILTHREAYDEIENFKYPGTIKRYGPPFQDDVQASNSPVLQALLSKFVLKLPGLRDVSEDFWRKRVEDLLEELCKAELSESYDKGLLGIRKTLATAVSALIEYPARGCFGGLPRTEIKEDAQYDTRNPDDVLQAWQDCVQELVYGDLVDAVFKRAAETDDLKQHSSLTQGMHEFVVVNLASFMHYTLILSPEGPTLLRMVENVHKLLPYTLVRQTLKVGNVATMISGLVKIALAKTSVATVTNWMGWTQDADEGMNLLQQIISQVLHWDKAEFKKRAAKIEKLGKDAPPKSVLDELKAWMSRPREEHEECRRQSREQNMSIVAVILSLSSCGTAASELTDSQHSKALEYLALHLSIRDRQEIVRVLCHRNPDHLTAAIRVAVDAYTPMIRHVHQAVNLSDTLWDLERFITDMLAMSKPKLEKGARKGEEKPPSVEDYVDLLHRHQDSCHKFLHQVAKNGTEVTRWWQEYIHMAVAQFRMKEKTPDSQAAISKRVEDGGARDAIQVAFSDLSQPDQEAIKTELSAQSKYLDDLHAASAARIASVIKRQYSTPYGPGAYLARWQNLLDSTLVTPEKVKGPVRTGHSRSVKEEARKDADGQKTGSISEEAVEKAVEEKTPEAPSTEKTWELLGSRYKEILAGG</sequence>
<comment type="caution">
    <text evidence="4">The sequence shown here is derived from an EMBL/GenBank/DDBJ whole genome shotgun (WGS) entry which is preliminary data.</text>
</comment>
<dbReference type="Pfam" id="PF12825">
    <property type="entry name" value="DUF3818"/>
    <property type="match status" value="2"/>
</dbReference>
<dbReference type="GO" id="GO:0035091">
    <property type="term" value="F:phosphatidylinositol binding"/>
    <property type="evidence" value="ECO:0007669"/>
    <property type="project" value="TreeGrafter"/>
</dbReference>
<feature type="compositionally biased region" description="Basic and acidic residues" evidence="1">
    <location>
        <begin position="602"/>
        <end position="613"/>
    </location>
</feature>
<evidence type="ECO:0000259" key="3">
    <source>
        <dbReference type="Pfam" id="PF12828"/>
    </source>
</evidence>
<evidence type="ECO:0000256" key="1">
    <source>
        <dbReference type="SAM" id="MobiDB-lite"/>
    </source>
</evidence>
<feature type="region of interest" description="Disordered" evidence="1">
    <location>
        <begin position="591"/>
        <end position="641"/>
    </location>
</feature>
<evidence type="ECO:0008006" key="6">
    <source>
        <dbReference type="Google" id="ProtNLM"/>
    </source>
</evidence>
<dbReference type="Pfam" id="PF12828">
    <property type="entry name" value="PXB"/>
    <property type="match status" value="1"/>
</dbReference>
<gene>
    <name evidence="4" type="ORF">K431DRAFT_224735</name>
</gene>
<proteinExistence type="predicted"/>
<dbReference type="InterPro" id="IPR024554">
    <property type="entry name" value="LEC1-like_C"/>
</dbReference>
<reference evidence="4" key="1">
    <citation type="journal article" date="2020" name="Stud. Mycol.">
        <title>101 Dothideomycetes genomes: a test case for predicting lifestyles and emergence of pathogens.</title>
        <authorList>
            <person name="Haridas S."/>
            <person name="Albert R."/>
            <person name="Binder M."/>
            <person name="Bloem J."/>
            <person name="Labutti K."/>
            <person name="Salamov A."/>
            <person name="Andreopoulos B."/>
            <person name="Baker S."/>
            <person name="Barry K."/>
            <person name="Bills G."/>
            <person name="Bluhm B."/>
            <person name="Cannon C."/>
            <person name="Castanera R."/>
            <person name="Culley D."/>
            <person name="Daum C."/>
            <person name="Ezra D."/>
            <person name="Gonzalez J."/>
            <person name="Henrissat B."/>
            <person name="Kuo A."/>
            <person name="Liang C."/>
            <person name="Lipzen A."/>
            <person name="Lutzoni F."/>
            <person name="Magnuson J."/>
            <person name="Mondo S."/>
            <person name="Nolan M."/>
            <person name="Ohm R."/>
            <person name="Pangilinan J."/>
            <person name="Park H.-J."/>
            <person name="Ramirez L."/>
            <person name="Alfaro M."/>
            <person name="Sun H."/>
            <person name="Tritt A."/>
            <person name="Yoshinaga Y."/>
            <person name="Zwiers L.-H."/>
            <person name="Turgeon B."/>
            <person name="Goodwin S."/>
            <person name="Spatafora J."/>
            <person name="Crous P."/>
            <person name="Grigoriev I."/>
        </authorList>
    </citation>
    <scope>NUCLEOTIDE SEQUENCE</scope>
    <source>
        <strain evidence="4">CBS 116435</strain>
    </source>
</reference>
<feature type="domain" description="PX" evidence="2">
    <location>
        <begin position="361"/>
        <end position="494"/>
    </location>
</feature>
<organism evidence="4 5">
    <name type="scientific">Polychaeton citri CBS 116435</name>
    <dbReference type="NCBI Taxonomy" id="1314669"/>
    <lineage>
        <taxon>Eukaryota</taxon>
        <taxon>Fungi</taxon>
        <taxon>Dikarya</taxon>
        <taxon>Ascomycota</taxon>
        <taxon>Pezizomycotina</taxon>
        <taxon>Dothideomycetes</taxon>
        <taxon>Dothideomycetidae</taxon>
        <taxon>Capnodiales</taxon>
        <taxon>Capnodiaceae</taxon>
        <taxon>Polychaeton</taxon>
    </lineage>
</organism>
<dbReference type="AlphaFoldDB" id="A0A9P4QAL6"/>
<dbReference type="Proteomes" id="UP000799441">
    <property type="component" value="Unassembled WGS sequence"/>
</dbReference>
<dbReference type="PANTHER" id="PTHR47185:SF2">
    <property type="entry name" value="FUNGAL PROTEIN"/>
    <property type="match status" value="1"/>
</dbReference>
<feature type="domain" description="PX-associated" evidence="3">
    <location>
        <begin position="5"/>
        <end position="121"/>
    </location>
</feature>
<keyword evidence="5" id="KW-1185">Reference proteome</keyword>